<evidence type="ECO:0000313" key="8">
    <source>
        <dbReference type="Proteomes" id="UP000055045"/>
    </source>
</evidence>
<dbReference type="EMBL" id="LLXE01000355">
    <property type="protein sequence ID" value="KUM57541.1"/>
    <property type="molecule type" value="Genomic_DNA"/>
</dbReference>
<dbReference type="Pfam" id="PF00172">
    <property type="entry name" value="Zn_clus"/>
    <property type="match status" value="1"/>
</dbReference>
<evidence type="ECO:0000259" key="6">
    <source>
        <dbReference type="PROSITE" id="PS50048"/>
    </source>
</evidence>
<name>A0A101MBJ8_PENFR</name>
<evidence type="ECO:0000256" key="4">
    <source>
        <dbReference type="ARBA" id="ARBA00023242"/>
    </source>
</evidence>
<dbReference type="AlphaFoldDB" id="A0A101MBJ8"/>
<proteinExistence type="predicted"/>
<comment type="caution">
    <text evidence="7">The sequence shown here is derived from an EMBL/GenBank/DDBJ whole genome shotgun (WGS) entry which is preliminary data.</text>
</comment>
<dbReference type="InterPro" id="IPR036864">
    <property type="entry name" value="Zn2-C6_fun-type_DNA-bd_sf"/>
</dbReference>
<protein>
    <recommendedName>
        <fullName evidence="6">Zn(2)-C6 fungal-type domain-containing protein</fullName>
    </recommendedName>
</protein>
<evidence type="ECO:0000313" key="7">
    <source>
        <dbReference type="EMBL" id="KUM57541.1"/>
    </source>
</evidence>
<organism evidence="7 8">
    <name type="scientific">Penicillium freii</name>
    <dbReference type="NCBI Taxonomy" id="48697"/>
    <lineage>
        <taxon>Eukaryota</taxon>
        <taxon>Fungi</taxon>
        <taxon>Dikarya</taxon>
        <taxon>Ascomycota</taxon>
        <taxon>Pezizomycotina</taxon>
        <taxon>Eurotiomycetes</taxon>
        <taxon>Eurotiomycetidae</taxon>
        <taxon>Eurotiales</taxon>
        <taxon>Aspergillaceae</taxon>
        <taxon>Penicillium</taxon>
    </lineage>
</organism>
<keyword evidence="8" id="KW-1185">Reference proteome</keyword>
<keyword evidence="3" id="KW-0804">Transcription</keyword>
<dbReference type="GO" id="GO:0000981">
    <property type="term" value="F:DNA-binding transcription factor activity, RNA polymerase II-specific"/>
    <property type="evidence" value="ECO:0007669"/>
    <property type="project" value="InterPro"/>
</dbReference>
<dbReference type="GO" id="GO:0008270">
    <property type="term" value="F:zinc ion binding"/>
    <property type="evidence" value="ECO:0007669"/>
    <property type="project" value="InterPro"/>
</dbReference>
<feature type="compositionally biased region" description="Low complexity" evidence="5">
    <location>
        <begin position="116"/>
        <end position="126"/>
    </location>
</feature>
<keyword evidence="2" id="KW-0238">DNA-binding</keyword>
<dbReference type="CDD" id="cd00067">
    <property type="entry name" value="GAL4"/>
    <property type="match status" value="1"/>
</dbReference>
<evidence type="ECO:0000256" key="3">
    <source>
        <dbReference type="ARBA" id="ARBA00023163"/>
    </source>
</evidence>
<dbReference type="SMART" id="SM00066">
    <property type="entry name" value="GAL4"/>
    <property type="match status" value="1"/>
</dbReference>
<dbReference type="InterPro" id="IPR050675">
    <property type="entry name" value="OAF3"/>
</dbReference>
<accession>A0A101MBJ8</accession>
<evidence type="ECO:0000256" key="5">
    <source>
        <dbReference type="SAM" id="MobiDB-lite"/>
    </source>
</evidence>
<dbReference type="PROSITE" id="PS50048">
    <property type="entry name" value="ZN2_CY6_FUNGAL_2"/>
    <property type="match status" value="1"/>
</dbReference>
<evidence type="ECO:0000256" key="1">
    <source>
        <dbReference type="ARBA" id="ARBA00023015"/>
    </source>
</evidence>
<dbReference type="OrthoDB" id="2943660at2759"/>
<keyword evidence="4" id="KW-0539">Nucleus</keyword>
<dbReference type="Gene3D" id="4.10.240.10">
    <property type="entry name" value="Zn(2)-C6 fungal-type DNA-binding domain"/>
    <property type="match status" value="1"/>
</dbReference>
<keyword evidence="1" id="KW-0805">Transcription regulation</keyword>
<dbReference type="GO" id="GO:0003677">
    <property type="term" value="F:DNA binding"/>
    <property type="evidence" value="ECO:0007669"/>
    <property type="project" value="UniProtKB-KW"/>
</dbReference>
<reference evidence="7 8" key="1">
    <citation type="submission" date="2015-10" db="EMBL/GenBank/DDBJ databases">
        <title>Genome sequencing of Penicillium freii.</title>
        <authorList>
            <person name="Nguyen H.D."/>
            <person name="Visagie C.M."/>
            <person name="Seifert K.A."/>
        </authorList>
    </citation>
    <scope>NUCLEOTIDE SEQUENCE [LARGE SCALE GENOMIC DNA]</scope>
    <source>
        <strain evidence="7 8">DAOM 242723</strain>
    </source>
</reference>
<dbReference type="InterPro" id="IPR001138">
    <property type="entry name" value="Zn2Cys6_DnaBD"/>
</dbReference>
<feature type="compositionally biased region" description="Low complexity" evidence="5">
    <location>
        <begin position="97"/>
        <end position="108"/>
    </location>
</feature>
<feature type="domain" description="Zn(2)-C6 fungal-type" evidence="6">
    <location>
        <begin position="25"/>
        <end position="54"/>
    </location>
</feature>
<dbReference type="PANTHER" id="PTHR31069">
    <property type="entry name" value="OLEATE-ACTIVATED TRANSCRIPTION FACTOR 1-RELATED"/>
    <property type="match status" value="1"/>
</dbReference>
<gene>
    <name evidence="7" type="ORF">ACN42_g9629</name>
</gene>
<dbReference type="Proteomes" id="UP000055045">
    <property type="component" value="Unassembled WGS sequence"/>
</dbReference>
<sequence length="467" mass="51023">MAETSARRSPQSNGQLLPNQKMRTTCNACQQAKIRCSHTYPCDRCESHGYECVYSISQPLGRPAKRKTTRPAAAGAVVKARRGEAEVVDRPTRRSAGRAPRPTPAARAQRARRVPSRVPSPTTAPGSGPGSREESHKSDSRAGTEVTPPEEDFQWPSFTALFSEVPECPENNTNGEGIQDQDVVSANEAYTNIDPGFDTILARSFGGTDGFGGFRGPRFPEPRVDYATQCYAPQIGLMVDEPPIGGFIHTAAPGTQSGSLFQGGAIYPFSLAPNAIQVSGTVQDPARIMELPSNDIWDEPTETDSNQSLEPGEIDFETLPKDASSLHCNCYARAFSEVVRPDEGQRSNSLLLHLERVQQQGVVILQCPVCCASNARANIITLLVMAIEKAARALKVRAKLATTSVQGGVHSVWGEEDISQMRRCLSHLSIIVRFIHQDLRCASPSKWHLVMADETDRRLQSIIRIFE</sequence>
<evidence type="ECO:0000256" key="2">
    <source>
        <dbReference type="ARBA" id="ARBA00023125"/>
    </source>
</evidence>
<feature type="compositionally biased region" description="Basic and acidic residues" evidence="5">
    <location>
        <begin position="81"/>
        <end position="92"/>
    </location>
</feature>
<feature type="compositionally biased region" description="Basic and acidic residues" evidence="5">
    <location>
        <begin position="131"/>
        <end position="142"/>
    </location>
</feature>
<feature type="region of interest" description="Disordered" evidence="5">
    <location>
        <begin position="61"/>
        <end position="153"/>
    </location>
</feature>
<dbReference type="PANTHER" id="PTHR31069:SF31">
    <property type="entry name" value="MONODICTYPHENONE CLUSTER TRANSCRIPTION FACTOR-RELATED"/>
    <property type="match status" value="1"/>
</dbReference>
<dbReference type="SUPFAM" id="SSF57701">
    <property type="entry name" value="Zn2/Cys6 DNA-binding domain"/>
    <property type="match status" value="1"/>
</dbReference>